<keyword evidence="1" id="KW-0472">Membrane</keyword>
<keyword evidence="1" id="KW-1133">Transmembrane helix</keyword>
<evidence type="ECO:0000313" key="2">
    <source>
        <dbReference type="EMBL" id="HGT70902.1"/>
    </source>
</evidence>
<evidence type="ECO:0000256" key="1">
    <source>
        <dbReference type="SAM" id="Phobius"/>
    </source>
</evidence>
<feature type="transmembrane region" description="Helical" evidence="1">
    <location>
        <begin position="93"/>
        <end position="115"/>
    </location>
</feature>
<protein>
    <submittedName>
        <fullName evidence="2">Uncharacterized protein</fullName>
    </submittedName>
</protein>
<reference evidence="2" key="1">
    <citation type="journal article" date="2020" name="mSystems">
        <title>Genome- and Community-Level Interaction Insights into Carbon Utilization and Element Cycling Functions of Hydrothermarchaeota in Hydrothermal Sediment.</title>
        <authorList>
            <person name="Zhou Z."/>
            <person name="Liu Y."/>
            <person name="Xu W."/>
            <person name="Pan J."/>
            <person name="Luo Z.H."/>
            <person name="Li M."/>
        </authorList>
    </citation>
    <scope>NUCLEOTIDE SEQUENCE [LARGE SCALE GENOMIC DNA]</scope>
    <source>
        <strain evidence="2">SpSt-579</strain>
    </source>
</reference>
<keyword evidence="1" id="KW-0812">Transmembrane</keyword>
<dbReference type="Pfam" id="PF18895">
    <property type="entry name" value="T4SS_pilin"/>
    <property type="match status" value="1"/>
</dbReference>
<dbReference type="EMBL" id="DSYQ01000005">
    <property type="protein sequence ID" value="HGT70902.1"/>
    <property type="molecule type" value="Genomic_DNA"/>
</dbReference>
<sequence length="118" mass="13393">MNKIIKKTSFYILFSCFFFCVFLPDKIKAAVGTDQASAKSITLSEFLRFFYLYLSRITLLLSFLMIVLAIYSYMTSSGNPKKIEKSKEYITNAIIAIVAVALAFTFFEVINPGILNIQ</sequence>
<accession>A0A7C4R2A4</accession>
<proteinExistence type="predicted"/>
<dbReference type="InterPro" id="IPR043993">
    <property type="entry name" value="T4SS_pilin"/>
</dbReference>
<dbReference type="AlphaFoldDB" id="A0A7C4R2A4"/>
<name>A0A7C4R2A4_UNCC3</name>
<comment type="caution">
    <text evidence="2">The sequence shown here is derived from an EMBL/GenBank/DDBJ whole genome shotgun (WGS) entry which is preliminary data.</text>
</comment>
<gene>
    <name evidence="2" type="ORF">ENT43_01440</name>
</gene>
<organism evidence="2">
    <name type="scientific">candidate division CPR3 bacterium</name>
    <dbReference type="NCBI Taxonomy" id="2268181"/>
    <lineage>
        <taxon>Bacteria</taxon>
        <taxon>Bacteria division CPR3</taxon>
    </lineage>
</organism>
<feature type="transmembrane region" description="Helical" evidence="1">
    <location>
        <begin position="53"/>
        <end position="73"/>
    </location>
</feature>